<keyword evidence="1" id="KW-0812">Transmembrane</keyword>
<organism evidence="2 3">
    <name type="scientific">Lichenibacterium ramalinae</name>
    <dbReference type="NCBI Taxonomy" id="2316527"/>
    <lineage>
        <taxon>Bacteria</taxon>
        <taxon>Pseudomonadati</taxon>
        <taxon>Pseudomonadota</taxon>
        <taxon>Alphaproteobacteria</taxon>
        <taxon>Hyphomicrobiales</taxon>
        <taxon>Lichenihabitantaceae</taxon>
        <taxon>Lichenibacterium</taxon>
    </lineage>
</organism>
<reference evidence="2 3" key="1">
    <citation type="submission" date="2018-09" db="EMBL/GenBank/DDBJ databases">
        <authorList>
            <person name="Grouzdev D.S."/>
            <person name="Krutkina M.S."/>
        </authorList>
    </citation>
    <scope>NUCLEOTIDE SEQUENCE [LARGE SCALE GENOMIC DNA]</scope>
    <source>
        <strain evidence="2 3">RmlP001</strain>
    </source>
</reference>
<proteinExistence type="predicted"/>
<evidence type="ECO:0000313" key="2">
    <source>
        <dbReference type="EMBL" id="RYB03930.1"/>
    </source>
</evidence>
<evidence type="ECO:0000313" key="3">
    <source>
        <dbReference type="Proteomes" id="UP000289411"/>
    </source>
</evidence>
<dbReference type="Proteomes" id="UP000289411">
    <property type="component" value="Unassembled WGS sequence"/>
</dbReference>
<keyword evidence="1" id="KW-1133">Transmembrane helix</keyword>
<dbReference type="EMBL" id="QYBC01000012">
    <property type="protein sequence ID" value="RYB03930.1"/>
    <property type="molecule type" value="Genomic_DNA"/>
</dbReference>
<protein>
    <submittedName>
        <fullName evidence="2">DUF2721 domain-containing protein</fullName>
    </submittedName>
</protein>
<dbReference type="RefSeq" id="WP_129220049.1">
    <property type="nucleotide sequence ID" value="NZ_QYBC01000012.1"/>
</dbReference>
<evidence type="ECO:0000256" key="1">
    <source>
        <dbReference type="SAM" id="Phobius"/>
    </source>
</evidence>
<dbReference type="Pfam" id="PF11026">
    <property type="entry name" value="DUF2721"/>
    <property type="match status" value="1"/>
</dbReference>
<keyword evidence="1" id="KW-0472">Membrane</keyword>
<feature type="transmembrane region" description="Helical" evidence="1">
    <location>
        <begin position="80"/>
        <end position="104"/>
    </location>
</feature>
<gene>
    <name evidence="2" type="ORF">D3272_15155</name>
</gene>
<sequence>MPLSPPAFTQLDDVAHIIQLALTPVFLLSGIGTLINVFSTRLARVADQVDRIAETVMRASDGEKALMGHRLDRLRLRSRALDIAVILGSLGGAATCGAVLTLFYGALHNSVAASALYGLFGLAILCTIAALGAFTVEMLLASRFMRLRIARGERDAER</sequence>
<keyword evidence="3" id="KW-1185">Reference proteome</keyword>
<reference evidence="2 3" key="2">
    <citation type="submission" date="2019-02" db="EMBL/GenBank/DDBJ databases">
        <title>'Lichenibacterium ramalinii' gen. nov. sp. nov., 'Lichenibacterium minor' gen. nov. sp. nov.</title>
        <authorList>
            <person name="Pankratov T."/>
        </authorList>
    </citation>
    <scope>NUCLEOTIDE SEQUENCE [LARGE SCALE GENOMIC DNA]</scope>
    <source>
        <strain evidence="2 3">RmlP001</strain>
    </source>
</reference>
<name>A0A4Q2RAV6_9HYPH</name>
<dbReference type="OrthoDB" id="5396182at2"/>
<feature type="transmembrane region" description="Helical" evidence="1">
    <location>
        <begin position="16"/>
        <end position="38"/>
    </location>
</feature>
<dbReference type="AlphaFoldDB" id="A0A4Q2RAV6"/>
<comment type="caution">
    <text evidence="2">The sequence shown here is derived from an EMBL/GenBank/DDBJ whole genome shotgun (WGS) entry which is preliminary data.</text>
</comment>
<feature type="transmembrane region" description="Helical" evidence="1">
    <location>
        <begin position="116"/>
        <end position="141"/>
    </location>
</feature>
<accession>A0A4Q2RAV6</accession>
<dbReference type="InterPro" id="IPR021279">
    <property type="entry name" value="DUF2721"/>
</dbReference>